<dbReference type="AlphaFoldDB" id="A0ABD3MLD9"/>
<dbReference type="PANTHER" id="PTHR21461:SF69">
    <property type="entry name" value="GLYCOSYLTRANSFERASE FAMILY 92 PROTEIN"/>
    <property type="match status" value="1"/>
</dbReference>
<keyword evidence="4" id="KW-0472">Membrane</keyword>
<reference evidence="5 6" key="1">
    <citation type="submission" date="2024-10" db="EMBL/GenBank/DDBJ databases">
        <title>Updated reference genomes for cyclostephanoid diatoms.</title>
        <authorList>
            <person name="Roberts W.R."/>
            <person name="Alverson A.J."/>
        </authorList>
    </citation>
    <scope>NUCLEOTIDE SEQUENCE [LARGE SCALE GENOMIC DNA]</scope>
    <source>
        <strain evidence="5 6">AJA276-08</strain>
    </source>
</reference>
<dbReference type="EMBL" id="JALLAZ020001854">
    <property type="protein sequence ID" value="KAL3761325.1"/>
    <property type="molecule type" value="Genomic_DNA"/>
</dbReference>
<dbReference type="GO" id="GO:0016020">
    <property type="term" value="C:membrane"/>
    <property type="evidence" value="ECO:0007669"/>
    <property type="project" value="UniProtKB-SubCell"/>
</dbReference>
<feature type="transmembrane region" description="Helical" evidence="4">
    <location>
        <begin position="105"/>
        <end position="126"/>
    </location>
</feature>
<keyword evidence="2 4" id="KW-0812">Transmembrane</keyword>
<evidence type="ECO:0000256" key="1">
    <source>
        <dbReference type="ARBA" id="ARBA00004167"/>
    </source>
</evidence>
<name>A0ABD3MLD9_9STRA</name>
<evidence type="ECO:0000313" key="6">
    <source>
        <dbReference type="Proteomes" id="UP001530315"/>
    </source>
</evidence>
<sequence>MTTFRNIQDNVTRRASVDDVAAPPHQLDFFRSRNGDKRPHGDTSEECSHQCYYQDATMATGYNAPNVNGSTLCSASSTYADGSILPRLQPSQLFLSKKSFHNRSILLRMIAAVMVSGFVAVNFAQYELFSTYKTPRLERICGEISPLDQNFSRYDPVDQLVSKYNITKSSLNCGGQILKLNQDPPWDHDEGLAVLCCIAVEEGPYISEFVDYHLGLGFGKIVVYDNSNSFELEEWGKSYNGRVETIHFPGPGQQQRAYLNCAKKALSGTFGEKKWAAFFDVDEFLVLKRHENVEALLEEHLSEGSLSINWIMFPSSGELFCEPLPVTKRFVYPDLEINKHVKSIVRLQDMNMTRKPTPHFPYLNGNLTQHDTSNVRFTGPFNKNGPTDVAVIHHYHTKSYGEYVMKRYRGASSDTTVKLFYAGALNDAIMLFERAINKCNQTDELTGRIFDDSAWTTLKKVSPKYARYENK</sequence>
<evidence type="ECO:0000256" key="2">
    <source>
        <dbReference type="ARBA" id="ARBA00022692"/>
    </source>
</evidence>
<dbReference type="PANTHER" id="PTHR21461">
    <property type="entry name" value="GLYCOSYLTRANSFERASE FAMILY 92 PROTEIN"/>
    <property type="match status" value="1"/>
</dbReference>
<keyword evidence="6" id="KW-1185">Reference proteome</keyword>
<evidence type="ECO:0000256" key="4">
    <source>
        <dbReference type="SAM" id="Phobius"/>
    </source>
</evidence>
<protein>
    <recommendedName>
        <fullName evidence="7">Glycosyltransferase family 92 protein</fullName>
    </recommendedName>
</protein>
<dbReference type="Pfam" id="PF13704">
    <property type="entry name" value="Glyco_tranf_2_4"/>
    <property type="match status" value="1"/>
</dbReference>
<proteinExistence type="predicted"/>
<evidence type="ECO:0000256" key="3">
    <source>
        <dbReference type="ARBA" id="ARBA00022989"/>
    </source>
</evidence>
<comment type="subcellular location">
    <subcellularLocation>
        <location evidence="1">Membrane</location>
        <topology evidence="1">Single-pass membrane protein</topology>
    </subcellularLocation>
</comment>
<keyword evidence="3 4" id="KW-1133">Transmembrane helix</keyword>
<dbReference type="Proteomes" id="UP001530315">
    <property type="component" value="Unassembled WGS sequence"/>
</dbReference>
<comment type="caution">
    <text evidence="5">The sequence shown here is derived from an EMBL/GenBank/DDBJ whole genome shotgun (WGS) entry which is preliminary data.</text>
</comment>
<evidence type="ECO:0008006" key="7">
    <source>
        <dbReference type="Google" id="ProtNLM"/>
    </source>
</evidence>
<gene>
    <name evidence="5" type="ORF">ACHAW5_001757</name>
</gene>
<evidence type="ECO:0000313" key="5">
    <source>
        <dbReference type="EMBL" id="KAL3761325.1"/>
    </source>
</evidence>
<accession>A0ABD3MLD9</accession>
<organism evidence="5 6">
    <name type="scientific">Stephanodiscus triporus</name>
    <dbReference type="NCBI Taxonomy" id="2934178"/>
    <lineage>
        <taxon>Eukaryota</taxon>
        <taxon>Sar</taxon>
        <taxon>Stramenopiles</taxon>
        <taxon>Ochrophyta</taxon>
        <taxon>Bacillariophyta</taxon>
        <taxon>Coscinodiscophyceae</taxon>
        <taxon>Thalassiosirophycidae</taxon>
        <taxon>Stephanodiscales</taxon>
        <taxon>Stephanodiscaceae</taxon>
        <taxon>Stephanodiscus</taxon>
    </lineage>
</organism>